<keyword evidence="2" id="KW-1185">Reference proteome</keyword>
<gene>
    <name evidence="1" type="ORF">HNR10_003155</name>
</gene>
<dbReference type="AlphaFoldDB" id="A0A7Z0ENQ9"/>
<comment type="caution">
    <text evidence="1">The sequence shown here is derived from an EMBL/GenBank/DDBJ whole genome shotgun (WGS) entry which is preliminary data.</text>
</comment>
<evidence type="ECO:0000313" key="2">
    <source>
        <dbReference type="Proteomes" id="UP000572051"/>
    </source>
</evidence>
<name>A0A7Z0ENQ9_9ACTN</name>
<dbReference type="EMBL" id="JACCFS010000001">
    <property type="protein sequence ID" value="NYJ35274.1"/>
    <property type="molecule type" value="Genomic_DNA"/>
</dbReference>
<proteinExistence type="predicted"/>
<sequence>MLGRRGTDRFMAVLDLMLRGWAADAEARQGRE</sequence>
<protein>
    <submittedName>
        <fullName evidence="1">Uncharacterized protein</fullName>
    </submittedName>
</protein>
<dbReference type="Proteomes" id="UP000572051">
    <property type="component" value="Unassembled WGS sequence"/>
</dbReference>
<reference evidence="1 2" key="1">
    <citation type="submission" date="2020-07" db="EMBL/GenBank/DDBJ databases">
        <title>Sequencing the genomes of 1000 actinobacteria strains.</title>
        <authorList>
            <person name="Klenk H.-P."/>
        </authorList>
    </citation>
    <scope>NUCLEOTIDE SEQUENCE [LARGE SCALE GENOMIC DNA]</scope>
    <source>
        <strain evidence="1 2">DSM 44442</strain>
    </source>
</reference>
<organism evidence="1 2">
    <name type="scientific">Nocardiopsis aegyptia</name>
    <dbReference type="NCBI Taxonomy" id="220378"/>
    <lineage>
        <taxon>Bacteria</taxon>
        <taxon>Bacillati</taxon>
        <taxon>Actinomycetota</taxon>
        <taxon>Actinomycetes</taxon>
        <taxon>Streptosporangiales</taxon>
        <taxon>Nocardiopsidaceae</taxon>
        <taxon>Nocardiopsis</taxon>
    </lineage>
</organism>
<evidence type="ECO:0000313" key="1">
    <source>
        <dbReference type="EMBL" id="NYJ35274.1"/>
    </source>
</evidence>
<accession>A0A7Z0ENQ9</accession>